<reference evidence="2" key="1">
    <citation type="journal article" date="2023" name="Mol. Phylogenet. Evol.">
        <title>Genome-scale phylogeny and comparative genomics of the fungal order Sordariales.</title>
        <authorList>
            <person name="Hensen N."/>
            <person name="Bonometti L."/>
            <person name="Westerberg I."/>
            <person name="Brannstrom I.O."/>
            <person name="Guillou S."/>
            <person name="Cros-Aarteil S."/>
            <person name="Calhoun S."/>
            <person name="Haridas S."/>
            <person name="Kuo A."/>
            <person name="Mondo S."/>
            <person name="Pangilinan J."/>
            <person name="Riley R."/>
            <person name="LaButti K."/>
            <person name="Andreopoulos B."/>
            <person name="Lipzen A."/>
            <person name="Chen C."/>
            <person name="Yan M."/>
            <person name="Daum C."/>
            <person name="Ng V."/>
            <person name="Clum A."/>
            <person name="Steindorff A."/>
            <person name="Ohm R.A."/>
            <person name="Martin F."/>
            <person name="Silar P."/>
            <person name="Natvig D.O."/>
            <person name="Lalanne C."/>
            <person name="Gautier V."/>
            <person name="Ament-Velasquez S.L."/>
            <person name="Kruys A."/>
            <person name="Hutchinson M.I."/>
            <person name="Powell A.J."/>
            <person name="Barry K."/>
            <person name="Miller A.N."/>
            <person name="Grigoriev I.V."/>
            <person name="Debuchy R."/>
            <person name="Gladieux P."/>
            <person name="Hiltunen Thoren M."/>
            <person name="Johannesson H."/>
        </authorList>
    </citation>
    <scope>NUCLEOTIDE SEQUENCE</scope>
    <source>
        <strain evidence="2">PSN243</strain>
    </source>
</reference>
<reference evidence="2" key="2">
    <citation type="submission" date="2023-05" db="EMBL/GenBank/DDBJ databases">
        <authorList>
            <consortium name="Lawrence Berkeley National Laboratory"/>
            <person name="Steindorff A."/>
            <person name="Hensen N."/>
            <person name="Bonometti L."/>
            <person name="Westerberg I."/>
            <person name="Brannstrom I.O."/>
            <person name="Guillou S."/>
            <person name="Cros-Aarteil S."/>
            <person name="Calhoun S."/>
            <person name="Haridas S."/>
            <person name="Kuo A."/>
            <person name="Mondo S."/>
            <person name="Pangilinan J."/>
            <person name="Riley R."/>
            <person name="Labutti K."/>
            <person name="Andreopoulos B."/>
            <person name="Lipzen A."/>
            <person name="Chen C."/>
            <person name="Yanf M."/>
            <person name="Daum C."/>
            <person name="Ng V."/>
            <person name="Clum A."/>
            <person name="Ohm R."/>
            <person name="Martin F."/>
            <person name="Silar P."/>
            <person name="Natvig D."/>
            <person name="Lalanne C."/>
            <person name="Gautier V."/>
            <person name="Ament-Velasquez S.L."/>
            <person name="Kruys A."/>
            <person name="Hutchinson M.I."/>
            <person name="Powell A.J."/>
            <person name="Barry K."/>
            <person name="Miller A.N."/>
            <person name="Grigoriev I.V."/>
            <person name="Debuchy R."/>
            <person name="Gladieux P."/>
            <person name="Thoren M.H."/>
            <person name="Johannesson H."/>
        </authorList>
    </citation>
    <scope>NUCLEOTIDE SEQUENCE</scope>
    <source>
        <strain evidence="2">PSN243</strain>
    </source>
</reference>
<dbReference type="Pfam" id="PF12311">
    <property type="entry name" value="DUF3632"/>
    <property type="match status" value="1"/>
</dbReference>
<dbReference type="InterPro" id="IPR053204">
    <property type="entry name" value="Oxopyrrolidines_Biosynth-assoc"/>
</dbReference>
<dbReference type="Proteomes" id="UP001321760">
    <property type="component" value="Unassembled WGS sequence"/>
</dbReference>
<keyword evidence="3" id="KW-1185">Reference proteome</keyword>
<gene>
    <name evidence="2" type="ORF">QBC34DRAFT_359484</name>
</gene>
<dbReference type="PANTHER" id="PTHR38797">
    <property type="entry name" value="NUCLEAR PORE COMPLEX PROTEIN NUP85-RELATED"/>
    <property type="match status" value="1"/>
</dbReference>
<proteinExistence type="predicted"/>
<dbReference type="AlphaFoldDB" id="A0AAV9G8G5"/>
<comment type="caution">
    <text evidence="2">The sequence shown here is derived from an EMBL/GenBank/DDBJ whole genome shotgun (WGS) entry which is preliminary data.</text>
</comment>
<dbReference type="InterPro" id="IPR022085">
    <property type="entry name" value="OpdG"/>
</dbReference>
<accession>A0AAV9G8G5</accession>
<evidence type="ECO:0000313" key="2">
    <source>
        <dbReference type="EMBL" id="KAK4444713.1"/>
    </source>
</evidence>
<dbReference type="PANTHER" id="PTHR38797:SF4">
    <property type="entry name" value="NUCLEAR PORE COMPLEX PROTEIN NUP85"/>
    <property type="match status" value="1"/>
</dbReference>
<organism evidence="2 3">
    <name type="scientific">Podospora aff. communis PSN243</name>
    <dbReference type="NCBI Taxonomy" id="3040156"/>
    <lineage>
        <taxon>Eukaryota</taxon>
        <taxon>Fungi</taxon>
        <taxon>Dikarya</taxon>
        <taxon>Ascomycota</taxon>
        <taxon>Pezizomycotina</taxon>
        <taxon>Sordariomycetes</taxon>
        <taxon>Sordariomycetidae</taxon>
        <taxon>Sordariales</taxon>
        <taxon>Podosporaceae</taxon>
        <taxon>Podospora</taxon>
    </lineage>
</organism>
<sequence>MTTIFEPAGSSPPNPFSAILAPFHTSATNPNPDLSPSTLTPLAANLTNAVTTSRNPASALWQLWDAIFIPCAKSPASHTPTLALLRAIRAQPPSLPDPQRTEAGTDAANELSSHTDAEGKLVWAKLPRFGWSWRDFHDILEANREWKHRGEGRYFTNFVEFSARFLQEVGAKGEIGPIFVFYACAGTLEQGNPPKPKEGKGNERKFSEWEVWEMDVKAVGLWVKYGGEVLWGVDREELRRGSEAVLEAERELWPRRDGLVRERWVLWAERLRGLGREEGLGEETRGVVNEAAEVVEGLLARV</sequence>
<name>A0AAV9G8G5_9PEZI</name>
<evidence type="ECO:0000313" key="3">
    <source>
        <dbReference type="Proteomes" id="UP001321760"/>
    </source>
</evidence>
<evidence type="ECO:0000256" key="1">
    <source>
        <dbReference type="SAM" id="MobiDB-lite"/>
    </source>
</evidence>
<dbReference type="EMBL" id="MU865973">
    <property type="protein sequence ID" value="KAK4444713.1"/>
    <property type="molecule type" value="Genomic_DNA"/>
</dbReference>
<feature type="region of interest" description="Disordered" evidence="1">
    <location>
        <begin position="92"/>
        <end position="113"/>
    </location>
</feature>
<protein>
    <submittedName>
        <fullName evidence="2">Uncharacterized protein</fullName>
    </submittedName>
</protein>